<dbReference type="KEGG" id="iis:EYM_04085"/>
<dbReference type="SUPFAM" id="SSF52743">
    <property type="entry name" value="Subtilisin-like"/>
    <property type="match status" value="1"/>
</dbReference>
<dbReference type="InterPro" id="IPR036852">
    <property type="entry name" value="Peptidase_S8/S53_dom_sf"/>
</dbReference>
<organism evidence="6 7">
    <name type="scientific">Ignicoccus islandicus DSM 13165</name>
    <dbReference type="NCBI Taxonomy" id="940295"/>
    <lineage>
        <taxon>Archaea</taxon>
        <taxon>Thermoproteota</taxon>
        <taxon>Thermoprotei</taxon>
        <taxon>Desulfurococcales</taxon>
        <taxon>Desulfurococcaceae</taxon>
        <taxon>Ignicoccus</taxon>
    </lineage>
</organism>
<dbReference type="PROSITE" id="PS00138">
    <property type="entry name" value="SUBTILASE_SER"/>
    <property type="match status" value="1"/>
</dbReference>
<dbReference type="AlphaFoldDB" id="A0A0U3FSJ2"/>
<dbReference type="STRING" id="940295.EYM_04085"/>
<dbReference type="PANTHER" id="PTHR43806">
    <property type="entry name" value="PEPTIDASE S8"/>
    <property type="match status" value="1"/>
</dbReference>
<reference evidence="6 7" key="1">
    <citation type="submission" date="2013-11" db="EMBL/GenBank/DDBJ databases">
        <title>Comparative genomics of Ignicoccus.</title>
        <authorList>
            <person name="Podar M."/>
        </authorList>
    </citation>
    <scope>NUCLEOTIDE SEQUENCE [LARGE SCALE GENOMIC DNA]</scope>
    <source>
        <strain evidence="6 7">DSM 13165</strain>
    </source>
</reference>
<dbReference type="Pfam" id="PF00082">
    <property type="entry name" value="Peptidase_S8"/>
    <property type="match status" value="1"/>
</dbReference>
<evidence type="ECO:0000256" key="3">
    <source>
        <dbReference type="ARBA" id="ARBA00022801"/>
    </source>
</evidence>
<proteinExistence type="inferred from homology"/>
<gene>
    <name evidence="6" type="ORF">EYM_04085</name>
</gene>
<dbReference type="GO" id="GO:0004252">
    <property type="term" value="F:serine-type endopeptidase activity"/>
    <property type="evidence" value="ECO:0007669"/>
    <property type="project" value="InterPro"/>
</dbReference>
<feature type="domain" description="Peptidase S8/S53" evidence="5">
    <location>
        <begin position="85"/>
        <end position="414"/>
    </location>
</feature>
<keyword evidence="3" id="KW-0378">Hydrolase</keyword>
<evidence type="ECO:0000259" key="5">
    <source>
        <dbReference type="Pfam" id="PF00082"/>
    </source>
</evidence>
<protein>
    <recommendedName>
        <fullName evidence="5">Peptidase S8/S53 domain-containing protein</fullName>
    </recommendedName>
</protein>
<dbReference type="PROSITE" id="PS51892">
    <property type="entry name" value="SUBTILASE"/>
    <property type="match status" value="1"/>
</dbReference>
<keyword evidence="4" id="KW-0720">Serine protease</keyword>
<sequence>MLTFFLILLLSFSASAEVIQLKDIGWIYGPNGLTAIRGGGNPIRELLLDNYVASHVAQSSSGSCKYGWWSEVLGVSYARDHGLDGTGVKVLVIDSGVDDNVLQEALGRKIDYHFNAAYEVYKDLCLGNLTINGIEYCYIDKYKLDSWRTEYVAIPLSPVDEIGHGTAVAATVLSVAPNVTLYSAKVNIDLIDIDDRGNVYIIQSLLDPLAIHWALAKAVYGPDGVPNTNDDVDVVNMSLGGVIYPLPSYLSVINLGDELLAWYIFKQPISENSNRVLFVASAGNSGDRVVSIPAIVEEVVGVSALEYYNGEWKLASFSTTGLGVDFASLGSGLYLPVPKDSLIARLITDGCGTEGNYTKWVRLDGTSFSSPLVAGIAALWKQYTNAEGNELFKILANHAMDVLSSGKDLESGYGVPIAPFYEPPNSSQVSSSVPSTPLAVFLYPLLRSIRNYMIRKIR</sequence>
<evidence type="ECO:0000256" key="1">
    <source>
        <dbReference type="ARBA" id="ARBA00011073"/>
    </source>
</evidence>
<dbReference type="InterPro" id="IPR000209">
    <property type="entry name" value="Peptidase_S8/S53_dom"/>
</dbReference>
<dbReference type="PANTHER" id="PTHR43806:SF11">
    <property type="entry name" value="CEREVISIN-RELATED"/>
    <property type="match status" value="1"/>
</dbReference>
<evidence type="ECO:0000313" key="7">
    <source>
        <dbReference type="Proteomes" id="UP000060778"/>
    </source>
</evidence>
<dbReference type="Gene3D" id="3.40.50.200">
    <property type="entry name" value="Peptidase S8/S53 domain"/>
    <property type="match status" value="1"/>
</dbReference>
<evidence type="ECO:0000256" key="4">
    <source>
        <dbReference type="ARBA" id="ARBA00022825"/>
    </source>
</evidence>
<name>A0A0U3FSJ2_9CREN</name>
<dbReference type="InterPro" id="IPR015500">
    <property type="entry name" value="Peptidase_S8_subtilisin-rel"/>
</dbReference>
<keyword evidence="7" id="KW-1185">Reference proteome</keyword>
<dbReference type="InterPro" id="IPR050131">
    <property type="entry name" value="Peptidase_S8_subtilisin-like"/>
</dbReference>
<keyword evidence="2" id="KW-0645">Protease</keyword>
<dbReference type="InterPro" id="IPR023828">
    <property type="entry name" value="Peptidase_S8_Ser-AS"/>
</dbReference>
<evidence type="ECO:0000256" key="2">
    <source>
        <dbReference type="ARBA" id="ARBA00022670"/>
    </source>
</evidence>
<comment type="similarity">
    <text evidence="1">Belongs to the peptidase S8 family.</text>
</comment>
<dbReference type="GO" id="GO:0006508">
    <property type="term" value="P:proteolysis"/>
    <property type="evidence" value="ECO:0007669"/>
    <property type="project" value="UniProtKB-KW"/>
</dbReference>
<dbReference type="EMBL" id="CP006867">
    <property type="protein sequence ID" value="ALU12464.1"/>
    <property type="molecule type" value="Genomic_DNA"/>
</dbReference>
<accession>A0A0U3FSJ2</accession>
<evidence type="ECO:0000313" key="6">
    <source>
        <dbReference type="EMBL" id="ALU12464.1"/>
    </source>
</evidence>
<dbReference type="PRINTS" id="PR00723">
    <property type="entry name" value="SUBTILISIN"/>
</dbReference>
<dbReference type="Proteomes" id="UP000060778">
    <property type="component" value="Chromosome"/>
</dbReference>
<dbReference type="GO" id="GO:0005615">
    <property type="term" value="C:extracellular space"/>
    <property type="evidence" value="ECO:0007669"/>
    <property type="project" value="TreeGrafter"/>
</dbReference>